<dbReference type="AlphaFoldDB" id="N1QM23"/>
<keyword evidence="1" id="KW-0732">Signal</keyword>
<organism evidence="2 3">
    <name type="scientific">Sphaerulina musiva (strain SO2202)</name>
    <name type="common">Poplar stem canker fungus</name>
    <name type="synonym">Septoria musiva</name>
    <dbReference type="NCBI Taxonomy" id="692275"/>
    <lineage>
        <taxon>Eukaryota</taxon>
        <taxon>Fungi</taxon>
        <taxon>Dikarya</taxon>
        <taxon>Ascomycota</taxon>
        <taxon>Pezizomycotina</taxon>
        <taxon>Dothideomycetes</taxon>
        <taxon>Dothideomycetidae</taxon>
        <taxon>Mycosphaerellales</taxon>
        <taxon>Mycosphaerellaceae</taxon>
        <taxon>Sphaerulina</taxon>
    </lineage>
</organism>
<gene>
    <name evidence="2" type="ORF">SEPMUDRAFT_146038</name>
</gene>
<name>N1QM23_SPHMS</name>
<evidence type="ECO:0008006" key="4">
    <source>
        <dbReference type="Google" id="ProtNLM"/>
    </source>
</evidence>
<evidence type="ECO:0000256" key="1">
    <source>
        <dbReference type="SAM" id="SignalP"/>
    </source>
</evidence>
<protein>
    <recommendedName>
        <fullName evidence="4">Secreted protein</fullName>
    </recommendedName>
</protein>
<evidence type="ECO:0000313" key="2">
    <source>
        <dbReference type="EMBL" id="EMF16908.1"/>
    </source>
</evidence>
<dbReference type="GeneID" id="27900551"/>
<dbReference type="Proteomes" id="UP000016931">
    <property type="component" value="Unassembled WGS sequence"/>
</dbReference>
<sequence>MSLILILILDLAQNVAVHRQLLLVFDVPLLSIHVQYPHPRSLYCIWLSVENIQLQRSTLPIVILHHIYPDQRIAHWKGDNSTYVILFADLSK</sequence>
<dbReference type="HOGENOM" id="CLU_2414688_0_0_1"/>
<feature type="signal peptide" evidence="1">
    <location>
        <begin position="1"/>
        <end position="16"/>
    </location>
</feature>
<evidence type="ECO:0000313" key="3">
    <source>
        <dbReference type="Proteomes" id="UP000016931"/>
    </source>
</evidence>
<dbReference type="RefSeq" id="XP_016765029.1">
    <property type="nucleotide sequence ID" value="XM_016903414.1"/>
</dbReference>
<feature type="chain" id="PRO_5004110986" description="Secreted protein" evidence="1">
    <location>
        <begin position="17"/>
        <end position="92"/>
    </location>
</feature>
<dbReference type="EMBL" id="KB456260">
    <property type="protein sequence ID" value="EMF16908.1"/>
    <property type="molecule type" value="Genomic_DNA"/>
</dbReference>
<keyword evidence="3" id="KW-1185">Reference proteome</keyword>
<accession>N1QM23</accession>
<reference evidence="2 3" key="1">
    <citation type="journal article" date="2012" name="PLoS Pathog.">
        <title>Diverse lifestyles and strategies of plant pathogenesis encoded in the genomes of eighteen Dothideomycetes fungi.</title>
        <authorList>
            <person name="Ohm R.A."/>
            <person name="Feau N."/>
            <person name="Henrissat B."/>
            <person name="Schoch C.L."/>
            <person name="Horwitz B.A."/>
            <person name="Barry K.W."/>
            <person name="Condon B.J."/>
            <person name="Copeland A.C."/>
            <person name="Dhillon B."/>
            <person name="Glaser F."/>
            <person name="Hesse C.N."/>
            <person name="Kosti I."/>
            <person name="LaButti K."/>
            <person name="Lindquist E.A."/>
            <person name="Lucas S."/>
            <person name="Salamov A.A."/>
            <person name="Bradshaw R.E."/>
            <person name="Ciuffetti L."/>
            <person name="Hamelin R.C."/>
            <person name="Kema G.H.J."/>
            <person name="Lawrence C."/>
            <person name="Scott J.A."/>
            <person name="Spatafora J.W."/>
            <person name="Turgeon B.G."/>
            <person name="de Wit P.J.G.M."/>
            <person name="Zhong S."/>
            <person name="Goodwin S.B."/>
            <person name="Grigoriev I.V."/>
        </authorList>
    </citation>
    <scope>NUCLEOTIDE SEQUENCE [LARGE SCALE GENOMIC DNA]</scope>
    <source>
        <strain evidence="2 3">SO2202</strain>
    </source>
</reference>
<proteinExistence type="predicted"/>